<sequence>MIASAGAVPVGDGARTVKFQRSDLSVSFNADLGEGSVLVRAAGETHEVGLISTVDGSPQFYLDNRVVTSAGESIKLKLEGGSLTRAVLEDTLSAYKAVYGRAPSELSGSLAQSNLSNFKNEFSRLRQQNFVNTNQAVADMAIRNISFGKSRIQLGYGNLTTQIGDFSSIGIPGSVWVRGLPGL</sequence>
<dbReference type="EMBL" id="JACHHY010000087">
    <property type="protein sequence ID" value="MBB5020693.1"/>
    <property type="molecule type" value="Genomic_DNA"/>
</dbReference>
<keyword evidence="2" id="KW-1185">Reference proteome</keyword>
<accession>A0A840MWE4</accession>
<protein>
    <submittedName>
        <fullName evidence="1">Uncharacterized protein</fullName>
    </submittedName>
</protein>
<dbReference type="AlphaFoldDB" id="A0A840MWE4"/>
<evidence type="ECO:0000313" key="1">
    <source>
        <dbReference type="EMBL" id="MBB5020693.1"/>
    </source>
</evidence>
<dbReference type="Proteomes" id="UP000575898">
    <property type="component" value="Unassembled WGS sequence"/>
</dbReference>
<reference evidence="1 2" key="1">
    <citation type="submission" date="2020-08" db="EMBL/GenBank/DDBJ databases">
        <title>Genomic Encyclopedia of Type Strains, Phase IV (KMG-IV): sequencing the most valuable type-strain genomes for metagenomic binning, comparative biology and taxonomic classification.</title>
        <authorList>
            <person name="Goeker M."/>
        </authorList>
    </citation>
    <scope>NUCLEOTIDE SEQUENCE [LARGE SCALE GENOMIC DNA]</scope>
    <source>
        <strain evidence="1 2">DSM 27165</strain>
    </source>
</reference>
<proteinExistence type="predicted"/>
<organism evidence="1 2">
    <name type="scientific">Chitinivorax tropicus</name>
    <dbReference type="NCBI Taxonomy" id="714531"/>
    <lineage>
        <taxon>Bacteria</taxon>
        <taxon>Pseudomonadati</taxon>
        <taxon>Pseudomonadota</taxon>
        <taxon>Betaproteobacteria</taxon>
        <taxon>Chitinivorax</taxon>
    </lineage>
</organism>
<comment type="caution">
    <text evidence="1">The sequence shown here is derived from an EMBL/GenBank/DDBJ whole genome shotgun (WGS) entry which is preliminary data.</text>
</comment>
<gene>
    <name evidence="1" type="ORF">HNQ59_004018</name>
</gene>
<evidence type="ECO:0000313" key="2">
    <source>
        <dbReference type="Proteomes" id="UP000575898"/>
    </source>
</evidence>
<name>A0A840MWE4_9PROT</name>